<dbReference type="GO" id="GO:0016758">
    <property type="term" value="F:hexosyltransferase activity"/>
    <property type="evidence" value="ECO:0007669"/>
    <property type="project" value="TreeGrafter"/>
</dbReference>
<dbReference type="InterPro" id="IPR004629">
    <property type="entry name" value="WecG_TagA_CpsF"/>
</dbReference>
<dbReference type="EMBL" id="SDKK01000011">
    <property type="protein sequence ID" value="TYC56147.1"/>
    <property type="molecule type" value="Genomic_DNA"/>
</dbReference>
<organism evidence="3 4">
    <name type="scientific">Zoogloea oleivorans</name>
    <dbReference type="NCBI Taxonomy" id="1552750"/>
    <lineage>
        <taxon>Bacteria</taxon>
        <taxon>Pseudomonadati</taxon>
        <taxon>Pseudomonadota</taxon>
        <taxon>Betaproteobacteria</taxon>
        <taxon>Rhodocyclales</taxon>
        <taxon>Zoogloeaceae</taxon>
        <taxon>Zoogloea</taxon>
    </lineage>
</organism>
<reference evidence="3 4" key="1">
    <citation type="submission" date="2019-01" db="EMBL/GenBank/DDBJ databases">
        <title>Zoogloea oleivorans genome sequencing and assembly.</title>
        <authorList>
            <person name="Tancsics A."/>
            <person name="Farkas M."/>
            <person name="Kriszt B."/>
            <person name="Maroti G."/>
            <person name="Horvath B."/>
        </authorList>
    </citation>
    <scope>NUCLEOTIDE SEQUENCE [LARGE SCALE GENOMIC DNA]</scope>
    <source>
        <strain evidence="3 4">Buc</strain>
    </source>
</reference>
<dbReference type="PANTHER" id="PTHR34136:SF1">
    <property type="entry name" value="UDP-N-ACETYL-D-MANNOSAMINURONIC ACID TRANSFERASE"/>
    <property type="match status" value="1"/>
</dbReference>
<sequence length="245" mass="27817">MTMRIQLMGCAVDNLNMEETLRQVDGFIRSGKPHQHVVVNVDKIVKASRDPGLRQIINDCDLINADGMPVVWASRLLGQPLKERVTGIDLFEALMKRSAEQGWRVFLLGAREEVVSGVARIYPARYPGLTLAGYRNGYWTPEEEEGVVAAIAATRPDILFVAISSPKKEAFLARYQEAMKVPFAMGVGGTFDVAVGLVSRAPVWMQKAGLEWFYRFLQEPRRMFRRYFIDDMAFVALFAREWIKR</sequence>
<dbReference type="OrthoDB" id="9808602at2"/>
<keyword evidence="1" id="KW-0328">Glycosyltransferase</keyword>
<dbReference type="CDD" id="cd06533">
    <property type="entry name" value="Glyco_transf_WecG_TagA"/>
    <property type="match status" value="1"/>
</dbReference>
<dbReference type="AlphaFoldDB" id="A0A6C2CPY2"/>
<gene>
    <name evidence="3" type="ORF">ETQ85_12655</name>
</gene>
<protein>
    <submittedName>
        <fullName evidence="3">Glycosyltransferase</fullName>
    </submittedName>
</protein>
<accession>A0A6C2CPY2</accession>
<evidence type="ECO:0000313" key="4">
    <source>
        <dbReference type="Proteomes" id="UP000389128"/>
    </source>
</evidence>
<dbReference type="PANTHER" id="PTHR34136">
    <property type="match status" value="1"/>
</dbReference>
<dbReference type="NCBIfam" id="TIGR00696">
    <property type="entry name" value="wecG_tagA_cpsF"/>
    <property type="match status" value="1"/>
</dbReference>
<proteinExistence type="predicted"/>
<evidence type="ECO:0000256" key="1">
    <source>
        <dbReference type="ARBA" id="ARBA00022676"/>
    </source>
</evidence>
<keyword evidence="4" id="KW-1185">Reference proteome</keyword>
<keyword evidence="2 3" id="KW-0808">Transferase</keyword>
<dbReference type="Proteomes" id="UP000389128">
    <property type="component" value="Unassembled WGS sequence"/>
</dbReference>
<name>A0A6C2CPY2_9RHOO</name>
<evidence type="ECO:0000256" key="2">
    <source>
        <dbReference type="ARBA" id="ARBA00022679"/>
    </source>
</evidence>
<dbReference type="Pfam" id="PF03808">
    <property type="entry name" value="Glyco_tran_WecG"/>
    <property type="match status" value="1"/>
</dbReference>
<evidence type="ECO:0000313" key="3">
    <source>
        <dbReference type="EMBL" id="TYC56147.1"/>
    </source>
</evidence>
<comment type="caution">
    <text evidence="3">The sequence shown here is derived from an EMBL/GenBank/DDBJ whole genome shotgun (WGS) entry which is preliminary data.</text>
</comment>